<comment type="subcellular location">
    <subcellularLocation>
        <location evidence="2">Membrane</location>
        <topology evidence="2">Multi-pass membrane protein</topology>
    </subcellularLocation>
    <subcellularLocation>
        <location evidence="1">Nucleus</location>
    </subcellularLocation>
</comment>
<feature type="domain" description="Post-SET" evidence="24">
    <location>
        <begin position="2553"/>
        <end position="2569"/>
    </location>
</feature>
<dbReference type="SUPFAM" id="SSF82199">
    <property type="entry name" value="SET domain"/>
    <property type="match status" value="1"/>
</dbReference>
<keyword evidence="6" id="KW-0949">S-adenosyl-L-methionine</keyword>
<dbReference type="GO" id="GO:0044666">
    <property type="term" value="C:MLL3/4 complex"/>
    <property type="evidence" value="ECO:0007669"/>
    <property type="project" value="TreeGrafter"/>
</dbReference>
<dbReference type="PANTHER" id="PTHR45888:SF6">
    <property type="entry name" value="HL01030P-RELATED"/>
    <property type="match status" value="1"/>
</dbReference>
<keyword evidence="19" id="KW-0175">Coiled coil</keyword>
<evidence type="ECO:0000256" key="6">
    <source>
        <dbReference type="ARBA" id="ARBA00022691"/>
    </source>
</evidence>
<evidence type="ECO:0000256" key="15">
    <source>
        <dbReference type="ARBA" id="ARBA00023136"/>
    </source>
</evidence>
<dbReference type="InterPro" id="IPR036910">
    <property type="entry name" value="HMG_box_dom_sf"/>
</dbReference>
<feature type="compositionally biased region" description="Low complexity" evidence="20">
    <location>
        <begin position="1037"/>
        <end position="1052"/>
    </location>
</feature>
<evidence type="ECO:0000256" key="4">
    <source>
        <dbReference type="ARBA" id="ARBA00022603"/>
    </source>
</evidence>
<feature type="region of interest" description="Disordered" evidence="20">
    <location>
        <begin position="1290"/>
        <end position="1326"/>
    </location>
</feature>
<keyword evidence="5" id="KW-0808">Transferase</keyword>
<dbReference type="GO" id="GO:0032259">
    <property type="term" value="P:methylation"/>
    <property type="evidence" value="ECO:0007669"/>
    <property type="project" value="UniProtKB-KW"/>
</dbReference>
<keyword evidence="3" id="KW-0597">Phosphoprotein</keyword>
<dbReference type="GO" id="GO:0045944">
    <property type="term" value="P:positive regulation of transcription by RNA polymerase II"/>
    <property type="evidence" value="ECO:0007669"/>
    <property type="project" value="TreeGrafter"/>
</dbReference>
<feature type="transmembrane region" description="Helical" evidence="21">
    <location>
        <begin position="20"/>
        <end position="39"/>
    </location>
</feature>
<dbReference type="GO" id="GO:0008270">
    <property type="term" value="F:zinc ion binding"/>
    <property type="evidence" value="ECO:0007669"/>
    <property type="project" value="UniProtKB-KW"/>
</dbReference>
<dbReference type="Pfam" id="PF05965">
    <property type="entry name" value="FYRC"/>
    <property type="match status" value="1"/>
</dbReference>
<reference evidence="27" key="1">
    <citation type="submission" date="2024-02" db="UniProtKB">
        <authorList>
            <consortium name="WormBaseParasite"/>
        </authorList>
    </citation>
    <scope>IDENTIFICATION</scope>
</reference>
<evidence type="ECO:0000256" key="2">
    <source>
        <dbReference type="ARBA" id="ARBA00004141"/>
    </source>
</evidence>
<dbReference type="InterPro" id="IPR011011">
    <property type="entry name" value="Znf_FYVE_PHD"/>
</dbReference>
<evidence type="ECO:0008006" key="28">
    <source>
        <dbReference type="Google" id="ProtNLM"/>
    </source>
</evidence>
<feature type="compositionally biased region" description="Polar residues" evidence="20">
    <location>
        <begin position="400"/>
        <end position="430"/>
    </location>
</feature>
<dbReference type="Gene3D" id="1.10.30.10">
    <property type="entry name" value="High mobility group box domain"/>
    <property type="match status" value="1"/>
</dbReference>
<dbReference type="GO" id="GO:0003713">
    <property type="term" value="F:transcription coactivator activity"/>
    <property type="evidence" value="ECO:0007669"/>
    <property type="project" value="TreeGrafter"/>
</dbReference>
<dbReference type="Pfam" id="PF09011">
    <property type="entry name" value="HMG_box_2"/>
    <property type="match status" value="1"/>
</dbReference>
<keyword evidence="17" id="KW-0539">Nucleus</keyword>
<feature type="region of interest" description="Disordered" evidence="20">
    <location>
        <begin position="2335"/>
        <end position="2369"/>
    </location>
</feature>
<dbReference type="Gene3D" id="3.30.40.10">
    <property type="entry name" value="Zinc/RING finger domain, C3HC4 (zinc finger)"/>
    <property type="match status" value="4"/>
</dbReference>
<dbReference type="SMART" id="SM00249">
    <property type="entry name" value="PHD"/>
    <property type="match status" value="5"/>
</dbReference>
<dbReference type="FunFam" id="3.30.40.10:FF:000002">
    <property type="entry name" value="Histone-lysine N-methyltransferase"/>
    <property type="match status" value="1"/>
</dbReference>
<dbReference type="InterPro" id="IPR003889">
    <property type="entry name" value="FYrich_C"/>
</dbReference>
<keyword evidence="11" id="KW-0862">Zinc</keyword>
<evidence type="ECO:0000259" key="25">
    <source>
        <dbReference type="PROSITE" id="PS51805"/>
    </source>
</evidence>
<dbReference type="PROSITE" id="PS50868">
    <property type="entry name" value="POST_SET"/>
    <property type="match status" value="1"/>
</dbReference>
<evidence type="ECO:0000259" key="22">
    <source>
        <dbReference type="PROSITE" id="PS50016"/>
    </source>
</evidence>
<evidence type="ECO:0000256" key="16">
    <source>
        <dbReference type="ARBA" id="ARBA00023163"/>
    </source>
</evidence>
<dbReference type="InterPro" id="IPR034732">
    <property type="entry name" value="EPHD"/>
</dbReference>
<feature type="region of interest" description="Disordered" evidence="20">
    <location>
        <begin position="1505"/>
        <end position="1526"/>
    </location>
</feature>
<dbReference type="PROSITE" id="PS50280">
    <property type="entry name" value="SET"/>
    <property type="match status" value="1"/>
</dbReference>
<keyword evidence="7 21" id="KW-0812">Transmembrane</keyword>
<dbReference type="Gene3D" id="3.30.160.360">
    <property type="match status" value="1"/>
</dbReference>
<proteinExistence type="predicted"/>
<keyword evidence="26" id="KW-1185">Reference proteome</keyword>
<dbReference type="GO" id="GO:0042800">
    <property type="term" value="F:histone H3K4 methyltransferase activity"/>
    <property type="evidence" value="ECO:0007669"/>
    <property type="project" value="TreeGrafter"/>
</dbReference>
<protein>
    <recommendedName>
        <fullName evidence="28">Histone-lysine N-methyltransferase</fullName>
    </recommendedName>
</protein>
<evidence type="ECO:0000256" key="3">
    <source>
        <dbReference type="ARBA" id="ARBA00022553"/>
    </source>
</evidence>
<keyword evidence="15 21" id="KW-0472">Membrane</keyword>
<feature type="region of interest" description="Disordered" evidence="20">
    <location>
        <begin position="1018"/>
        <end position="1069"/>
    </location>
</feature>
<dbReference type="SMART" id="SM00508">
    <property type="entry name" value="PostSET"/>
    <property type="match status" value="1"/>
</dbReference>
<evidence type="ECO:0000313" key="26">
    <source>
        <dbReference type="Proteomes" id="UP000887575"/>
    </source>
</evidence>
<feature type="compositionally biased region" description="Polar residues" evidence="20">
    <location>
        <begin position="1022"/>
        <end position="1035"/>
    </location>
</feature>
<evidence type="ECO:0000256" key="1">
    <source>
        <dbReference type="ARBA" id="ARBA00004123"/>
    </source>
</evidence>
<dbReference type="Gene3D" id="2.170.270.10">
    <property type="entry name" value="SET domain"/>
    <property type="match status" value="1"/>
</dbReference>
<keyword evidence="12" id="KW-0156">Chromatin regulator</keyword>
<dbReference type="GO" id="GO:0005700">
    <property type="term" value="C:polytene chromosome"/>
    <property type="evidence" value="ECO:0007669"/>
    <property type="project" value="UniProtKB-ARBA"/>
</dbReference>
<feature type="coiled-coil region" evidence="19">
    <location>
        <begin position="1345"/>
        <end position="1379"/>
    </location>
</feature>
<feature type="domain" description="PHD-type" evidence="25">
    <location>
        <begin position="1990"/>
        <end position="2100"/>
    </location>
</feature>
<feature type="compositionally biased region" description="Low complexity" evidence="20">
    <location>
        <begin position="2342"/>
        <end position="2362"/>
    </location>
</feature>
<evidence type="ECO:0000259" key="24">
    <source>
        <dbReference type="PROSITE" id="PS50868"/>
    </source>
</evidence>
<dbReference type="GO" id="GO:0016020">
    <property type="term" value="C:membrane"/>
    <property type="evidence" value="ECO:0007669"/>
    <property type="project" value="UniProtKB-SubCell"/>
</dbReference>
<evidence type="ECO:0000256" key="13">
    <source>
        <dbReference type="ARBA" id="ARBA00022989"/>
    </source>
</evidence>
<dbReference type="InterPro" id="IPR046341">
    <property type="entry name" value="SET_dom_sf"/>
</dbReference>
<feature type="compositionally biased region" description="Polar residues" evidence="20">
    <location>
        <begin position="1161"/>
        <end position="1177"/>
    </location>
</feature>
<evidence type="ECO:0000256" key="14">
    <source>
        <dbReference type="ARBA" id="ARBA00023015"/>
    </source>
</evidence>
<accession>A0AAF3EB74</accession>
<dbReference type="CDD" id="cd15514">
    <property type="entry name" value="PHD6_KMT2C_like"/>
    <property type="match status" value="1"/>
</dbReference>
<dbReference type="SUPFAM" id="SSF47095">
    <property type="entry name" value="HMG-box"/>
    <property type="match status" value="1"/>
</dbReference>
<keyword evidence="10 18" id="KW-0863">Zinc-finger</keyword>
<dbReference type="SMART" id="SM00317">
    <property type="entry name" value="SET"/>
    <property type="match status" value="1"/>
</dbReference>
<evidence type="ECO:0000256" key="12">
    <source>
        <dbReference type="ARBA" id="ARBA00022853"/>
    </source>
</evidence>
<feature type="compositionally biased region" description="Basic residues" evidence="20">
    <location>
        <begin position="1147"/>
        <end position="1158"/>
    </location>
</feature>
<dbReference type="Pfam" id="PF05964">
    <property type="entry name" value="FYRN"/>
    <property type="match status" value="1"/>
</dbReference>
<sequence length="2569" mass="287083">MEKISLDYHSVYVRNWRVSGAIWVLFALCSAVLQLLVLVHPTWIESEEGGYFGLYDYCLSDNCPWKIFQVQSLTWSFQLSAALVMVATICSLLIVTAILLLVLLRDRFVFLLCAWMHMFSFCAMLSACILYPNGWDHPKVRETCDSRKYDLGICRMRWPYFVALELVGVQLTMSIFGFVLACKQPSVFPGISSVYGILNREDSDGGRSNPLALWIMDPSSSDQKHQSKSSRIDNFVNKLAARHTTDWPLQAMSSSGEMGFCIECGDEGFCTDGLCYNCKGSTSGSTQLLFSNTPLTGAKCSICKRLIPNPKTARSCVLCKKFAHLECCPRSLSILEEYKCNSCLQLPVVFDTMLSTQEPASPLVNVPTVEQPLEVFGATPARNDLQQIPEDLYHLPAPVTHQSGEDTQSCDEATGASPATESDSARNSPFYQPPSDDEEEFKPPGFRQYVPRGRGRGRGSRGKKPGGRGGTSTMIGPGGIDLMKTRSGGMPPTGHYMDKLTQGTRGKRGKGSRGAYGSRGKGTRGRRARGQLACVATSANVLQHLHSAQYSTTREIDEQLIEDLEDKTPIDMEYVRTAVVYAADDEFMEKAPLCLICGSIGKGEERSFVCCANCAQAYHTFCVGLHEKIRDTIVNRGWRCLDCTICEGCGDGKDDSKLLLCDECDTAYHIYCLDPPLQSIPTGAWRCKYCLRCRRCDLRVNDCSELTREGLCRGCYSLRKCPKCTKLYQIGDQIIRCASCTRWFHGTCEGLFSAEDMENAAANKMRCSSCRPTSRGLFTQTFGSHGQMIVVDNVILHKEADEILKSPYMPPQYRPDHGNAFASNRSSSFDFWSNIEEEYQEEVVEVPTSGRGRGRGGSRGRVLRIGVGGFVVRNPKIKTTIEEEESEEKRMKKPRKPRRTFLEDAYPPNIQEGFFGVPGLEGKQLIDVQVEEPILRECTTSGQPLKTEGGMLSAEQTLQLQNNIEEEGVLENIDFHEMDLDGIDFAAFLDDDDDMEVEDGQPMSEDLRDAFDLVRTDGFDPITSQGTDSNNSMDVQSGANTNNGSTQSTSTGFAARPPGELTRSSSQMDMITAERNNAATERWEEDEPLGERATKAAVLYVNINFPHLKEKVPEWTERVKHIQKLWRTLSSESRKQYVEKARENRQLRGKIPRQRKVHATQMASIDSVTSNTGQSLDGSSGSGSGTTVEPLQQIPQTPQLHQPVIPSQQGMQSLPQYHQQMTMSQGNFPGMQKIPEIQPSENVGRVVRPEIMHHYLMMRDRIVAIENQQNYLEDELGKMKKQKRLLAMKSKKLNRDSESSSAQTPGIPPHDSTQFPDLNPGMGSPEREIEMNATIDLNQEEKLQLDQLTNAIPMKQKDIEKTKQEMKIQMQAINEYLSRQGLSREIIESNLQMQQNTGIQRGYPSRPQQHFRSPYLAGGKWVYSQTYSQEERSIYECVDDLLFKVTDMCEAPPQNMLKRLLEHKPLGQIGVSMMGQSGGVPSASGMVPGIGCGPSSLAHFTNESLLEPPKPKKKRTQVKKTGVSSGNNEIDTMIERINCQLRMSEKFSRRALESVQSKGSGHVLEPGLTELPDRLKDQTTSALITQGNRTNPSPIEGEHFGQTNFTFMDDILQVDDSIRKLIKAGPSMAAFAPAANLQALANAIPTPCELEFDELDLLEGASRWDLMKTLVRAIPRRPIDAFLRTSIRQFDGALPPLEQVRNAFFKPENEDEEVEICIDVNEAELLKWAEKYKHTGVDQAGQELFDHLAKILNNGQKLEYAIDTPPLSPVYSNDGNLQPSVEKQEPFAGNFAGAEKCRACSTYMQVPVCTQNFSRLGLSPASDDGVDESASFCSMRCYYSFVATKKLPLSPDQLSEAERHVDEETISRLKQISADSFAKIVQGKVKMEQTAAAPILSDSLRLSSRESRCSIDEGKKEYSQILKASDLPNINDPDGTNRSIVKREAEDKGWAIFSAQVHDTFVRVQQFKKLLATHSNKMGVMNMVFPTDDNRKCKLCDVVGDAETATQGRLLNFDVDQWVHVNCALWSAEVFESPSTGALSHVQKAVERAQQIMCHKCGRLGASMQCHKADCQSSFHLPCAKEIAGSKFLKDRTFICSRHHEVTNEVVLTGLDAVRRLYIDRDENALLGKLFEVETKRMVLKLGSLTLHSIGQLLPEHLKAFHNNDYIYPVGFRASRFFYFPPTPPADFSPVLYRMEYICQILEKDKKPWFDVQLRYVANDNQLVEKSIGSGPTATMAWQLALNLIKNARDSLSQLPQQSKPSIQYLRFFPNALSGEGLFGLKENAITKITESLPGVDTLYTYSFRHGGAPILELPLAENPSGCARTEPRCRTLIKKHRSRPSVSAQTTESTSSSSSTSMSISGRRRTSARYGSTYDQELAAAEFQKMLTASGVGAEWVAAMKFQASEPQTNASIYTAYQKMKKEWQNTVYLARSKIQGLGLYAKADIDMHAMIIEYKGELIRSEICEVREKRYTAQNRGVYMFRIDDEIVIDATMAGGCARYINHSCDPNCSTRIIQAGSSAEDKKIIITANRPIKAHEELTYDYQFELEEETKISCLCGAPNCQKWMN</sequence>
<keyword evidence="4" id="KW-0489">Methyltransferase</keyword>
<dbReference type="InterPro" id="IPR019787">
    <property type="entry name" value="Znf_PHD-finger"/>
</dbReference>
<dbReference type="Proteomes" id="UP000887575">
    <property type="component" value="Unassembled WGS sequence"/>
</dbReference>
<evidence type="ECO:0000256" key="20">
    <source>
        <dbReference type="SAM" id="MobiDB-lite"/>
    </source>
</evidence>
<name>A0AAF3EB74_9BILA</name>
<keyword evidence="13 21" id="KW-1133">Transmembrane helix</keyword>
<dbReference type="SMART" id="SM00542">
    <property type="entry name" value="FYRC"/>
    <property type="match status" value="1"/>
</dbReference>
<dbReference type="CDD" id="cd15513">
    <property type="entry name" value="PHD5_KMT2C_like"/>
    <property type="match status" value="1"/>
</dbReference>
<evidence type="ECO:0000256" key="7">
    <source>
        <dbReference type="ARBA" id="ARBA00022692"/>
    </source>
</evidence>
<keyword evidence="14" id="KW-0805">Transcription regulation</keyword>
<dbReference type="PROSITE" id="PS51543">
    <property type="entry name" value="FYRC"/>
    <property type="match status" value="1"/>
</dbReference>
<organism evidence="26 27">
    <name type="scientific">Mesorhabditis belari</name>
    <dbReference type="NCBI Taxonomy" id="2138241"/>
    <lineage>
        <taxon>Eukaryota</taxon>
        <taxon>Metazoa</taxon>
        <taxon>Ecdysozoa</taxon>
        <taxon>Nematoda</taxon>
        <taxon>Chromadorea</taxon>
        <taxon>Rhabditida</taxon>
        <taxon>Rhabditina</taxon>
        <taxon>Rhabditomorpha</taxon>
        <taxon>Rhabditoidea</taxon>
        <taxon>Rhabditidae</taxon>
        <taxon>Mesorhabditinae</taxon>
        <taxon>Mesorhabditis</taxon>
    </lineage>
</organism>
<dbReference type="InterPro" id="IPR001965">
    <property type="entry name" value="Znf_PHD"/>
</dbReference>
<keyword evidence="16" id="KW-0804">Transcription</keyword>
<dbReference type="Pfam" id="PF10242">
    <property type="entry name" value="L_HMGIC_fpl"/>
    <property type="match status" value="1"/>
</dbReference>
<dbReference type="InterPro" id="IPR001214">
    <property type="entry name" value="SET_dom"/>
</dbReference>
<dbReference type="PROSITE" id="PS51542">
    <property type="entry name" value="FYRN"/>
    <property type="match status" value="1"/>
</dbReference>
<evidence type="ECO:0000256" key="9">
    <source>
        <dbReference type="ARBA" id="ARBA00022737"/>
    </source>
</evidence>
<evidence type="ECO:0000256" key="18">
    <source>
        <dbReference type="PROSITE-ProRule" id="PRU00146"/>
    </source>
</evidence>
<dbReference type="InterPro" id="IPR003616">
    <property type="entry name" value="Post-SET_dom"/>
</dbReference>
<dbReference type="Pfam" id="PF13832">
    <property type="entry name" value="zf-HC5HC2H_2"/>
    <property type="match status" value="1"/>
</dbReference>
<dbReference type="PROSITE" id="PS51805">
    <property type="entry name" value="EPHD"/>
    <property type="match status" value="1"/>
</dbReference>
<feature type="domain" description="SET" evidence="23">
    <location>
        <begin position="2427"/>
        <end position="2546"/>
    </location>
</feature>
<keyword evidence="9" id="KW-0677">Repeat</keyword>
<feature type="region of interest" description="Disordered" evidence="20">
    <location>
        <begin position="1140"/>
        <end position="1190"/>
    </location>
</feature>
<dbReference type="Pfam" id="PF00856">
    <property type="entry name" value="SET"/>
    <property type="match status" value="1"/>
</dbReference>
<evidence type="ECO:0000256" key="8">
    <source>
        <dbReference type="ARBA" id="ARBA00022723"/>
    </source>
</evidence>
<evidence type="ECO:0000313" key="27">
    <source>
        <dbReference type="WBParaSite" id="MBELARI_LOCUS1119.2"/>
    </source>
</evidence>
<evidence type="ECO:0000256" key="17">
    <source>
        <dbReference type="ARBA" id="ARBA00023242"/>
    </source>
</evidence>
<evidence type="ECO:0000259" key="23">
    <source>
        <dbReference type="PROSITE" id="PS50280"/>
    </source>
</evidence>
<dbReference type="SMART" id="SM00541">
    <property type="entry name" value="FYRN"/>
    <property type="match status" value="1"/>
</dbReference>
<feature type="compositionally biased region" description="Basic residues" evidence="20">
    <location>
        <begin position="453"/>
        <end position="466"/>
    </location>
</feature>
<dbReference type="PANTHER" id="PTHR45888">
    <property type="entry name" value="HL01030P-RELATED"/>
    <property type="match status" value="1"/>
</dbReference>
<evidence type="ECO:0000256" key="10">
    <source>
        <dbReference type="ARBA" id="ARBA00022771"/>
    </source>
</evidence>
<feature type="domain" description="PHD-type" evidence="22">
    <location>
        <begin position="640"/>
        <end position="693"/>
    </location>
</feature>
<evidence type="ECO:0000256" key="19">
    <source>
        <dbReference type="SAM" id="Coils"/>
    </source>
</evidence>
<evidence type="ECO:0000256" key="5">
    <source>
        <dbReference type="ARBA" id="ARBA00022679"/>
    </source>
</evidence>
<evidence type="ECO:0000256" key="11">
    <source>
        <dbReference type="ARBA" id="ARBA00022833"/>
    </source>
</evidence>
<feature type="region of interest" description="Disordered" evidence="20">
    <location>
        <begin position="397"/>
        <end position="527"/>
    </location>
</feature>
<feature type="transmembrane region" description="Helical" evidence="21">
    <location>
        <begin position="108"/>
        <end position="131"/>
    </location>
</feature>
<dbReference type="InterPro" id="IPR013083">
    <property type="entry name" value="Znf_RING/FYVE/PHD"/>
</dbReference>
<dbReference type="PROSITE" id="PS50016">
    <property type="entry name" value="ZF_PHD_2"/>
    <property type="match status" value="1"/>
</dbReference>
<dbReference type="InterPro" id="IPR003888">
    <property type="entry name" value="FYrich_N"/>
</dbReference>
<dbReference type="InterPro" id="IPR019372">
    <property type="entry name" value="LHFPL"/>
</dbReference>
<dbReference type="Pfam" id="PF00628">
    <property type="entry name" value="PHD"/>
    <property type="match status" value="2"/>
</dbReference>
<dbReference type="WBParaSite" id="MBELARI_LOCUS1119.2">
    <property type="protein sequence ID" value="MBELARI_LOCUS1119.2"/>
    <property type="gene ID" value="MBELARI_LOCUS1119"/>
</dbReference>
<dbReference type="SUPFAM" id="SSF57903">
    <property type="entry name" value="FYVE/PHD zinc finger"/>
    <property type="match status" value="3"/>
</dbReference>
<dbReference type="InterPro" id="IPR009071">
    <property type="entry name" value="HMG_box_dom"/>
</dbReference>
<evidence type="ECO:0000256" key="21">
    <source>
        <dbReference type="SAM" id="Phobius"/>
    </source>
</evidence>
<keyword evidence="8" id="KW-0479">Metal-binding</keyword>
<feature type="transmembrane region" description="Helical" evidence="21">
    <location>
        <begin position="81"/>
        <end position="102"/>
    </location>
</feature>